<dbReference type="Proteomes" id="UP000502823">
    <property type="component" value="Unassembled WGS sequence"/>
</dbReference>
<reference evidence="2" key="1">
    <citation type="submission" date="2020-01" db="EMBL/GenBank/DDBJ databases">
        <title>Draft genome sequence of the Termite Coptotermes fromosanus.</title>
        <authorList>
            <person name="Itakura S."/>
            <person name="Yosikawa Y."/>
            <person name="Umezawa K."/>
        </authorList>
    </citation>
    <scope>NUCLEOTIDE SEQUENCE [LARGE SCALE GENOMIC DNA]</scope>
</reference>
<sequence length="323" mass="36076">MNSKLVQGTCYVENASVSWTSPTYERRVPHGKLTVAQRVKLVTLYGTARFTPCVQELPYVLYLEPGKCDQHPSILPDAWRTQLLSFAVPTYSRLLQGLQTRDIGSDLIENLVDSTLPAVKKYFDPFSDSAANIVEALLRDLKNRTGAFHLESTRAFQNLRDVIKSLRPLLKDVGQDIVSCIVTEKGDILDVIKAAEAETQFCAKGLIAQIQPLAINISQRVTQIQDVAVKFSPIITDCVTSNIANPIDLPRCLSKAVGPVISELATIAVQFKNIFRKYEQENTDFQAQLQQCDTQFRDTVASVGNLVEDVRKCVTKWRSREVS</sequence>
<accession>A0A6L2PEG8</accession>
<gene>
    <name evidence="1" type="ORF">Cfor_00790</name>
</gene>
<protein>
    <submittedName>
        <fullName evidence="1">Uncharacterized protein</fullName>
    </submittedName>
</protein>
<name>A0A6L2PEG8_COPFO</name>
<comment type="caution">
    <text evidence="1">The sequence shown here is derived from an EMBL/GenBank/DDBJ whole genome shotgun (WGS) entry which is preliminary data.</text>
</comment>
<keyword evidence="2" id="KW-1185">Reference proteome</keyword>
<dbReference type="EMBL" id="BLKM01000175">
    <property type="protein sequence ID" value="GFG29860.1"/>
    <property type="molecule type" value="Genomic_DNA"/>
</dbReference>
<organism evidence="1 2">
    <name type="scientific">Coptotermes formosanus</name>
    <name type="common">Formosan subterranean termite</name>
    <dbReference type="NCBI Taxonomy" id="36987"/>
    <lineage>
        <taxon>Eukaryota</taxon>
        <taxon>Metazoa</taxon>
        <taxon>Ecdysozoa</taxon>
        <taxon>Arthropoda</taxon>
        <taxon>Hexapoda</taxon>
        <taxon>Insecta</taxon>
        <taxon>Pterygota</taxon>
        <taxon>Neoptera</taxon>
        <taxon>Polyneoptera</taxon>
        <taxon>Dictyoptera</taxon>
        <taxon>Blattodea</taxon>
        <taxon>Blattoidea</taxon>
        <taxon>Termitoidae</taxon>
        <taxon>Rhinotermitidae</taxon>
        <taxon>Coptotermes</taxon>
    </lineage>
</organism>
<proteinExistence type="predicted"/>
<evidence type="ECO:0000313" key="2">
    <source>
        <dbReference type="Proteomes" id="UP000502823"/>
    </source>
</evidence>
<dbReference type="InParanoid" id="A0A6L2PEG8"/>
<dbReference type="OrthoDB" id="8191440at2759"/>
<dbReference type="AlphaFoldDB" id="A0A6L2PEG8"/>
<evidence type="ECO:0000313" key="1">
    <source>
        <dbReference type="EMBL" id="GFG29860.1"/>
    </source>
</evidence>